<dbReference type="RefSeq" id="WP_336545822.1">
    <property type="nucleotide sequence ID" value="NZ_JBBBDM010000009.1"/>
</dbReference>
<dbReference type="Gene3D" id="3.60.21.10">
    <property type="match status" value="1"/>
</dbReference>
<reference evidence="6 7" key="1">
    <citation type="journal article" date="2013" name="Int. J. Syst. Evol. Microbiol.">
        <title>Sphingomonas kyungheensis sp. nov., a bacterium with ginsenoside-converting activity isolated from soil of a ginseng field.</title>
        <authorList>
            <person name="Son H.M."/>
            <person name="Yang J.E."/>
            <person name="Park Y."/>
            <person name="Han C.K."/>
            <person name="Kim S.G."/>
            <person name="Kook M."/>
            <person name="Yi T.H."/>
        </authorList>
    </citation>
    <scope>NUCLEOTIDE SEQUENCE [LARGE SCALE GENOMIC DNA]</scope>
    <source>
        <strain evidence="6 7">LMG 26582</strain>
    </source>
</reference>
<keyword evidence="7" id="KW-1185">Reference proteome</keyword>
<keyword evidence="2" id="KW-0378">Hydrolase</keyword>
<evidence type="ECO:0000313" key="7">
    <source>
        <dbReference type="Proteomes" id="UP001367771"/>
    </source>
</evidence>
<evidence type="ECO:0000256" key="4">
    <source>
        <dbReference type="ARBA" id="ARBA00025742"/>
    </source>
</evidence>
<evidence type="ECO:0000256" key="3">
    <source>
        <dbReference type="ARBA" id="ARBA00023004"/>
    </source>
</evidence>
<proteinExistence type="inferred from homology"/>
<dbReference type="InterPro" id="IPR050884">
    <property type="entry name" value="CNP_phosphodiesterase-III"/>
</dbReference>
<evidence type="ECO:0000259" key="5">
    <source>
        <dbReference type="Pfam" id="PF00149"/>
    </source>
</evidence>
<keyword evidence="3" id="KW-0408">Iron</keyword>
<dbReference type="InterPro" id="IPR004843">
    <property type="entry name" value="Calcineurin-like_PHP"/>
</dbReference>
<dbReference type="PANTHER" id="PTHR42988">
    <property type="entry name" value="PHOSPHOHYDROLASE"/>
    <property type="match status" value="1"/>
</dbReference>
<gene>
    <name evidence="6" type="ORF">V8201_15295</name>
</gene>
<comment type="caution">
    <text evidence="6">The sequence shown here is derived from an EMBL/GenBank/DDBJ whole genome shotgun (WGS) entry which is preliminary data.</text>
</comment>
<evidence type="ECO:0000256" key="1">
    <source>
        <dbReference type="ARBA" id="ARBA00022723"/>
    </source>
</evidence>
<comment type="similarity">
    <text evidence="4">Belongs to the cyclic nucleotide phosphodiesterase class-III family.</text>
</comment>
<dbReference type="PANTHER" id="PTHR42988:SF2">
    <property type="entry name" value="CYCLIC NUCLEOTIDE PHOSPHODIESTERASE CBUA0032-RELATED"/>
    <property type="match status" value="1"/>
</dbReference>
<evidence type="ECO:0000256" key="2">
    <source>
        <dbReference type="ARBA" id="ARBA00022801"/>
    </source>
</evidence>
<protein>
    <submittedName>
        <fullName evidence="6">Metallophosphoesterase</fullName>
    </submittedName>
</protein>
<dbReference type="SUPFAM" id="SSF56300">
    <property type="entry name" value="Metallo-dependent phosphatases"/>
    <property type="match status" value="1"/>
</dbReference>
<dbReference type="InterPro" id="IPR029052">
    <property type="entry name" value="Metallo-depent_PP-like"/>
</dbReference>
<organism evidence="6 7">
    <name type="scientific">Sphingomonas kyungheensis</name>
    <dbReference type="NCBI Taxonomy" id="1069987"/>
    <lineage>
        <taxon>Bacteria</taxon>
        <taxon>Pseudomonadati</taxon>
        <taxon>Pseudomonadota</taxon>
        <taxon>Alphaproteobacteria</taxon>
        <taxon>Sphingomonadales</taxon>
        <taxon>Sphingomonadaceae</taxon>
        <taxon>Sphingomonas</taxon>
    </lineage>
</organism>
<evidence type="ECO:0000313" key="6">
    <source>
        <dbReference type="EMBL" id="MEI5688456.1"/>
    </source>
</evidence>
<dbReference type="EMBL" id="JBBBDM010000009">
    <property type="protein sequence ID" value="MEI5688456.1"/>
    <property type="molecule type" value="Genomic_DNA"/>
</dbReference>
<feature type="domain" description="Calcineurin-like phosphoesterase" evidence="5">
    <location>
        <begin position="8"/>
        <end position="186"/>
    </location>
</feature>
<name>A0ABU8H664_9SPHN</name>
<dbReference type="Pfam" id="PF00149">
    <property type="entry name" value="Metallophos"/>
    <property type="match status" value="1"/>
</dbReference>
<dbReference type="Proteomes" id="UP001367771">
    <property type="component" value="Unassembled WGS sequence"/>
</dbReference>
<sequence length="376" mass="39553">MSGTISWVHVGDLHADDADDWLGTRRLEAIVADLAGVREGIDFVFLPGDNANHATAEQYDRIRAALAPLTLPVFTIPGDHDFEDGTLAAFRAGTPAAMRPFARGIQGYRCLFLDIVSAGSGGPDFRIGAGQRRRLAEALADADDAGETPLVFMHAYPGDLSDGGEAVASLFAEAGVAFVDTGHTHYNELLNDGRVVYGATRSTAQIEEADGAAGYTIVSVHDGVPSWTFRPIGAGAAGWPHVQIVSPADVRLLTRPHDPRHVPAPGEIEVVARVFGEAAAAPVAEVAGRSVTMHPVPGLAATWQAAVTIATPGLHPLSVRSGAAVDTIDILVRDRKDRPKRGRPVVPGHAVHTIGAWPSRHILGAQLGPNRNGGGW</sequence>
<accession>A0ABU8H664</accession>
<keyword evidence="1" id="KW-0479">Metal-binding</keyword>